<reference evidence="2" key="1">
    <citation type="journal article" date="2020" name="Stud. Mycol.">
        <title>101 Dothideomycetes genomes: a test case for predicting lifestyles and emergence of pathogens.</title>
        <authorList>
            <person name="Haridas S."/>
            <person name="Albert R."/>
            <person name="Binder M."/>
            <person name="Bloem J."/>
            <person name="Labutti K."/>
            <person name="Salamov A."/>
            <person name="Andreopoulos B."/>
            <person name="Baker S."/>
            <person name="Barry K."/>
            <person name="Bills G."/>
            <person name="Bluhm B."/>
            <person name="Cannon C."/>
            <person name="Castanera R."/>
            <person name="Culley D."/>
            <person name="Daum C."/>
            <person name="Ezra D."/>
            <person name="Gonzalez J."/>
            <person name="Henrissat B."/>
            <person name="Kuo A."/>
            <person name="Liang C."/>
            <person name="Lipzen A."/>
            <person name="Lutzoni F."/>
            <person name="Magnuson J."/>
            <person name="Mondo S."/>
            <person name="Nolan M."/>
            <person name="Ohm R."/>
            <person name="Pangilinan J."/>
            <person name="Park H.-J."/>
            <person name="Ramirez L."/>
            <person name="Alfaro M."/>
            <person name="Sun H."/>
            <person name="Tritt A."/>
            <person name="Yoshinaga Y."/>
            <person name="Zwiers L.-H."/>
            <person name="Turgeon B."/>
            <person name="Goodwin S."/>
            <person name="Spatafora J."/>
            <person name="Crous P."/>
            <person name="Grigoriev I."/>
        </authorList>
    </citation>
    <scope>NUCLEOTIDE SEQUENCE</scope>
    <source>
        <strain evidence="2">CBS 130266</strain>
    </source>
</reference>
<dbReference type="Gene3D" id="3.90.640.10">
    <property type="entry name" value="Actin, Chain A, domain 4"/>
    <property type="match status" value="1"/>
</dbReference>
<dbReference type="PANTHER" id="PTHR14187:SF5">
    <property type="entry name" value="HEAT SHOCK 70 KDA PROTEIN 12A"/>
    <property type="match status" value="1"/>
</dbReference>
<dbReference type="Gene3D" id="3.30.420.40">
    <property type="match status" value="2"/>
</dbReference>
<feature type="region of interest" description="Disordered" evidence="1">
    <location>
        <begin position="1"/>
        <end position="43"/>
    </location>
</feature>
<dbReference type="CDD" id="cd10170">
    <property type="entry name" value="ASKHA_NBD_HSP70"/>
    <property type="match status" value="1"/>
</dbReference>
<keyword evidence="3" id="KW-1185">Reference proteome</keyword>
<feature type="region of interest" description="Disordered" evidence="1">
    <location>
        <begin position="78"/>
        <end position="97"/>
    </location>
</feature>
<gene>
    <name evidence="2" type="ORF">EJ08DRAFT_678054</name>
</gene>
<organism evidence="2 3">
    <name type="scientific">Tothia fuscella</name>
    <dbReference type="NCBI Taxonomy" id="1048955"/>
    <lineage>
        <taxon>Eukaryota</taxon>
        <taxon>Fungi</taxon>
        <taxon>Dikarya</taxon>
        <taxon>Ascomycota</taxon>
        <taxon>Pezizomycotina</taxon>
        <taxon>Dothideomycetes</taxon>
        <taxon>Pleosporomycetidae</taxon>
        <taxon>Venturiales</taxon>
        <taxon>Cylindrosympodiaceae</taxon>
        <taxon>Tothia</taxon>
    </lineage>
</organism>
<evidence type="ECO:0000313" key="3">
    <source>
        <dbReference type="Proteomes" id="UP000800235"/>
    </source>
</evidence>
<dbReference type="Proteomes" id="UP000800235">
    <property type="component" value="Unassembled WGS sequence"/>
</dbReference>
<feature type="compositionally biased region" description="Polar residues" evidence="1">
    <location>
        <begin position="19"/>
        <end position="29"/>
    </location>
</feature>
<accession>A0A9P4NTH3</accession>
<dbReference type="SUPFAM" id="SSF53067">
    <property type="entry name" value="Actin-like ATPase domain"/>
    <property type="match status" value="1"/>
</dbReference>
<dbReference type="InterPro" id="IPR043129">
    <property type="entry name" value="ATPase_NBD"/>
</dbReference>
<sequence length="518" mass="56939">MVSSRKSPAIINPSRRNRATMQPTPTNTPVVHATLPMHSGPPPRAPAIAPTVAAPIVAPAAPAPPMFFTLTDRTVMKRKRASTPDSGDEEGVTKGKKHHYEVTASADLVTTYSSPAGVVNKTRVPTVEAYCNPNDLSHHLMGFEATETSLPPSTSKYVYFKVLMESERDFDGQYIEAVVPEIEFEELAQVAGARVVLVKDGEGGIPASTIFEHYLQVPTIWSPKGRQNVREAAKRVIDLLASQGNSGLSNYKISILNESHAAALHVLNTKEFKQSGLKVGDVFMVGDLGGATVDYGTYVLLKNGEIDEWSTAGAQCGGEVITSHYHDWLKETFGTAYTNLSAFERQGVSIAFNEAKERFDPDKNYNYVKVQHALADDGTQHGLYSRRRQCVEFPSYKMLGFYRKSLDNIDQATSVLQDLTHKSFAKSCKKDRRIKLLFLTGGYNTSKHLRTELTRFCTTLPVPMKAVFIRDKPEMAVALGAARYKYQGIGRELSSWTASDHISPGSKNGTLSFACLLP</sequence>
<dbReference type="OrthoDB" id="2963168at2759"/>
<dbReference type="EMBL" id="MU007029">
    <property type="protein sequence ID" value="KAF2431874.1"/>
    <property type="molecule type" value="Genomic_DNA"/>
</dbReference>
<evidence type="ECO:0000256" key="1">
    <source>
        <dbReference type="SAM" id="MobiDB-lite"/>
    </source>
</evidence>
<dbReference type="PANTHER" id="PTHR14187">
    <property type="entry name" value="ALPHA KINASE/ELONGATION FACTOR 2 KINASE"/>
    <property type="match status" value="1"/>
</dbReference>
<protein>
    <submittedName>
        <fullName evidence="2">Uncharacterized protein</fullName>
    </submittedName>
</protein>
<proteinExistence type="predicted"/>
<dbReference type="AlphaFoldDB" id="A0A9P4NTH3"/>
<evidence type="ECO:0000313" key="2">
    <source>
        <dbReference type="EMBL" id="KAF2431874.1"/>
    </source>
</evidence>
<comment type="caution">
    <text evidence="2">The sequence shown here is derived from an EMBL/GenBank/DDBJ whole genome shotgun (WGS) entry which is preliminary data.</text>
</comment>
<name>A0A9P4NTH3_9PEZI</name>